<evidence type="ECO:0000256" key="2">
    <source>
        <dbReference type="SAM" id="SignalP"/>
    </source>
</evidence>
<dbReference type="STRING" id="370764.SAMN04489810_2246"/>
<sequence>MAVLTIGLVLSATGCATAVAADAPEPAASALPSPVAPLAAGGLQDPQQPSADATIDAIPVRLRIPSIGVDSSLEDLAIEGDGRLAAPQDYDLAGWYSEGVVPGEVGPAIIAGHIDSPTAPAVFAKLGDLATGAEIVVAMSDGTELDFHVSGSAQSSKAEFPTADVYSNVPAPELRLITCAGDFDSEIGHYTDNLIVFASLG</sequence>
<dbReference type="SUPFAM" id="SSF63817">
    <property type="entry name" value="Sortase"/>
    <property type="match status" value="1"/>
</dbReference>
<dbReference type="Pfam" id="PF04203">
    <property type="entry name" value="Sortase"/>
    <property type="match status" value="1"/>
</dbReference>
<dbReference type="AlphaFoldDB" id="A0A1G8A2B5"/>
<accession>A0A1G8A2B5</accession>
<keyword evidence="2" id="KW-0732">Signal</keyword>
<evidence type="ECO:0000313" key="4">
    <source>
        <dbReference type="Proteomes" id="UP000199009"/>
    </source>
</evidence>
<dbReference type="GO" id="GO:0016787">
    <property type="term" value="F:hydrolase activity"/>
    <property type="evidence" value="ECO:0007669"/>
    <property type="project" value="UniProtKB-KW"/>
</dbReference>
<dbReference type="EMBL" id="LT629692">
    <property type="protein sequence ID" value="SDH15074.1"/>
    <property type="molecule type" value="Genomic_DNA"/>
</dbReference>
<name>A0A1G8A2B5_9MICO</name>
<dbReference type="CDD" id="cd05829">
    <property type="entry name" value="Sortase_F"/>
    <property type="match status" value="1"/>
</dbReference>
<reference evidence="3 4" key="1">
    <citation type="submission" date="2016-10" db="EMBL/GenBank/DDBJ databases">
        <authorList>
            <person name="de Groot N.N."/>
        </authorList>
    </citation>
    <scope>NUCLEOTIDE SEQUENCE [LARGE SCALE GENOMIC DNA]</scope>
    <source>
        <strain evidence="3 4">DSM 23142</strain>
    </source>
</reference>
<organism evidence="3 4">
    <name type="scientific">Microbacterium pygmaeum</name>
    <dbReference type="NCBI Taxonomy" id="370764"/>
    <lineage>
        <taxon>Bacteria</taxon>
        <taxon>Bacillati</taxon>
        <taxon>Actinomycetota</taxon>
        <taxon>Actinomycetes</taxon>
        <taxon>Micrococcales</taxon>
        <taxon>Microbacteriaceae</taxon>
        <taxon>Microbacterium</taxon>
    </lineage>
</organism>
<dbReference type="Gene3D" id="2.40.260.10">
    <property type="entry name" value="Sortase"/>
    <property type="match status" value="1"/>
</dbReference>
<protein>
    <submittedName>
        <fullName evidence="3">Sortase family protein</fullName>
    </submittedName>
</protein>
<keyword evidence="1" id="KW-0378">Hydrolase</keyword>
<dbReference type="RefSeq" id="WP_157681851.1">
    <property type="nucleotide sequence ID" value="NZ_LT629692.1"/>
</dbReference>
<feature type="signal peptide" evidence="2">
    <location>
        <begin position="1"/>
        <end position="20"/>
    </location>
</feature>
<gene>
    <name evidence="3" type="ORF">SAMN04489810_2246</name>
</gene>
<feature type="chain" id="PRO_5039199822" evidence="2">
    <location>
        <begin position="21"/>
        <end position="201"/>
    </location>
</feature>
<evidence type="ECO:0000256" key="1">
    <source>
        <dbReference type="ARBA" id="ARBA00022801"/>
    </source>
</evidence>
<dbReference type="NCBIfam" id="NF033748">
    <property type="entry name" value="class_F_sortase"/>
    <property type="match status" value="1"/>
</dbReference>
<evidence type="ECO:0000313" key="3">
    <source>
        <dbReference type="EMBL" id="SDH15074.1"/>
    </source>
</evidence>
<dbReference type="Proteomes" id="UP000199009">
    <property type="component" value="Chromosome I"/>
</dbReference>
<dbReference type="InterPro" id="IPR005754">
    <property type="entry name" value="Sortase"/>
</dbReference>
<dbReference type="InterPro" id="IPR042001">
    <property type="entry name" value="Sortase_F"/>
</dbReference>
<proteinExistence type="predicted"/>
<dbReference type="InterPro" id="IPR023365">
    <property type="entry name" value="Sortase_dom-sf"/>
</dbReference>
<dbReference type="OrthoDB" id="525039at2"/>
<keyword evidence="4" id="KW-1185">Reference proteome</keyword>